<feature type="compositionally biased region" description="Low complexity" evidence="1">
    <location>
        <begin position="131"/>
        <end position="140"/>
    </location>
</feature>
<keyword evidence="3" id="KW-1185">Reference proteome</keyword>
<protein>
    <submittedName>
        <fullName evidence="2">Uncharacterized protein</fullName>
    </submittedName>
</protein>
<gene>
    <name evidence="2" type="ORF">BP00DRAFT_336966</name>
</gene>
<dbReference type="EMBL" id="KZ825476">
    <property type="protein sequence ID" value="PYI34400.1"/>
    <property type="molecule type" value="Genomic_DNA"/>
</dbReference>
<evidence type="ECO:0000256" key="1">
    <source>
        <dbReference type="SAM" id="MobiDB-lite"/>
    </source>
</evidence>
<accession>A0A2V5IZ73</accession>
<reference evidence="2 3" key="1">
    <citation type="submission" date="2018-02" db="EMBL/GenBank/DDBJ databases">
        <title>The genomes of Aspergillus section Nigri reveals drivers in fungal speciation.</title>
        <authorList>
            <consortium name="DOE Joint Genome Institute"/>
            <person name="Vesth T.C."/>
            <person name="Nybo J."/>
            <person name="Theobald S."/>
            <person name="Brandl J."/>
            <person name="Frisvad J.C."/>
            <person name="Nielsen K.F."/>
            <person name="Lyhne E.K."/>
            <person name="Kogle M.E."/>
            <person name="Kuo A."/>
            <person name="Riley R."/>
            <person name="Clum A."/>
            <person name="Nolan M."/>
            <person name="Lipzen A."/>
            <person name="Salamov A."/>
            <person name="Henrissat B."/>
            <person name="Wiebenga A."/>
            <person name="De vries R.P."/>
            <person name="Grigoriev I.V."/>
            <person name="Mortensen U.H."/>
            <person name="Andersen M.R."/>
            <person name="Baker S.E."/>
        </authorList>
    </citation>
    <scope>NUCLEOTIDE SEQUENCE [LARGE SCALE GENOMIC DNA]</scope>
    <source>
        <strain evidence="2 3">CBS 114.80</strain>
    </source>
</reference>
<name>A0A2V5IZ73_9EURO</name>
<organism evidence="2 3">
    <name type="scientific">Aspergillus indologenus CBS 114.80</name>
    <dbReference type="NCBI Taxonomy" id="1450541"/>
    <lineage>
        <taxon>Eukaryota</taxon>
        <taxon>Fungi</taxon>
        <taxon>Dikarya</taxon>
        <taxon>Ascomycota</taxon>
        <taxon>Pezizomycotina</taxon>
        <taxon>Eurotiomycetes</taxon>
        <taxon>Eurotiomycetidae</taxon>
        <taxon>Eurotiales</taxon>
        <taxon>Aspergillaceae</taxon>
        <taxon>Aspergillus</taxon>
        <taxon>Aspergillus subgen. Circumdati</taxon>
    </lineage>
</organism>
<dbReference type="Proteomes" id="UP000248817">
    <property type="component" value="Unassembled WGS sequence"/>
</dbReference>
<dbReference type="AlphaFoldDB" id="A0A2V5IZ73"/>
<evidence type="ECO:0000313" key="2">
    <source>
        <dbReference type="EMBL" id="PYI34400.1"/>
    </source>
</evidence>
<evidence type="ECO:0000313" key="3">
    <source>
        <dbReference type="Proteomes" id="UP000248817"/>
    </source>
</evidence>
<proteinExistence type="predicted"/>
<sequence>MIQRVAQSLEMTEGGTWSELAAAHRDLVPGPTSPSGLANRYSIVPYTFPATLQLTGLGAISDALVGRVKWTNPAVLLELNELVLPTGDINAEWLKQWRKRAAETAIAMIKRSLTIEEAVFGDASVQKRSKPVPVQQPAEPVEMEGPVIDHY</sequence>
<feature type="region of interest" description="Disordered" evidence="1">
    <location>
        <begin position="129"/>
        <end position="151"/>
    </location>
</feature>